<dbReference type="Ensembl" id="ENSSGRT00000075792.1">
    <property type="protein sequence ID" value="ENSSGRP00000071151.1"/>
    <property type="gene ID" value="ENSSGRG00000036366.1"/>
</dbReference>
<keyword evidence="3" id="KW-1185">Reference proteome</keyword>
<evidence type="ECO:0000313" key="3">
    <source>
        <dbReference type="Proteomes" id="UP000472262"/>
    </source>
</evidence>
<reference evidence="2" key="1">
    <citation type="submission" date="2025-08" db="UniProtKB">
        <authorList>
            <consortium name="Ensembl"/>
        </authorList>
    </citation>
    <scope>IDENTIFICATION</scope>
</reference>
<feature type="region of interest" description="Disordered" evidence="1">
    <location>
        <begin position="51"/>
        <end position="73"/>
    </location>
</feature>
<evidence type="ECO:0000256" key="1">
    <source>
        <dbReference type="SAM" id="MobiDB-lite"/>
    </source>
</evidence>
<dbReference type="InParanoid" id="A0A672Q9C7"/>
<name>A0A672Q9C7_SINGR</name>
<accession>A0A672Q9C7</accession>
<evidence type="ECO:0000313" key="2">
    <source>
        <dbReference type="Ensembl" id="ENSSGRP00000071151.1"/>
    </source>
</evidence>
<reference evidence="2" key="2">
    <citation type="submission" date="2025-09" db="UniProtKB">
        <authorList>
            <consortium name="Ensembl"/>
        </authorList>
    </citation>
    <scope>IDENTIFICATION</scope>
</reference>
<feature type="region of interest" description="Disordered" evidence="1">
    <location>
        <begin position="1"/>
        <end position="20"/>
    </location>
</feature>
<proteinExistence type="predicted"/>
<dbReference type="OMA" id="EQHCQPD"/>
<dbReference type="AlphaFoldDB" id="A0A672Q9C7"/>
<protein>
    <submittedName>
        <fullName evidence="2">Uncharacterized protein</fullName>
    </submittedName>
</protein>
<sequence length="105" mass="11930">MAEVQEGRHGHKYDLQHPEAHMGDGERLVVAHILAAGLQRVALERRLLVSPGRLHRRPQHQDPEDEEDGEPDFASCRGVRLDLVKKFPQCAPVTHDERCSGLDRR</sequence>
<dbReference type="Proteomes" id="UP000472262">
    <property type="component" value="Unassembled WGS sequence"/>
</dbReference>
<organism evidence="2 3">
    <name type="scientific">Sinocyclocheilus grahami</name>
    <name type="common">Dianchi golden-line fish</name>
    <name type="synonym">Barbus grahami</name>
    <dbReference type="NCBI Taxonomy" id="75366"/>
    <lineage>
        <taxon>Eukaryota</taxon>
        <taxon>Metazoa</taxon>
        <taxon>Chordata</taxon>
        <taxon>Craniata</taxon>
        <taxon>Vertebrata</taxon>
        <taxon>Euteleostomi</taxon>
        <taxon>Actinopterygii</taxon>
        <taxon>Neopterygii</taxon>
        <taxon>Teleostei</taxon>
        <taxon>Ostariophysi</taxon>
        <taxon>Cypriniformes</taxon>
        <taxon>Cyprinidae</taxon>
        <taxon>Cyprininae</taxon>
        <taxon>Sinocyclocheilus</taxon>
    </lineage>
</organism>